<dbReference type="AlphaFoldDB" id="A0A371E923"/>
<evidence type="ECO:0000313" key="2">
    <source>
        <dbReference type="Proteomes" id="UP000257109"/>
    </source>
</evidence>
<gene>
    <name evidence="1" type="ORF">CR513_59152</name>
</gene>
<feature type="non-terminal residue" evidence="1">
    <location>
        <position position="1"/>
    </location>
</feature>
<name>A0A371E923_MUCPR</name>
<protein>
    <recommendedName>
        <fullName evidence="3">Copia protein</fullName>
    </recommendedName>
</protein>
<organism evidence="1 2">
    <name type="scientific">Mucuna pruriens</name>
    <name type="common">Velvet bean</name>
    <name type="synonym">Dolichos pruriens</name>
    <dbReference type="NCBI Taxonomy" id="157652"/>
    <lineage>
        <taxon>Eukaryota</taxon>
        <taxon>Viridiplantae</taxon>
        <taxon>Streptophyta</taxon>
        <taxon>Embryophyta</taxon>
        <taxon>Tracheophyta</taxon>
        <taxon>Spermatophyta</taxon>
        <taxon>Magnoliopsida</taxon>
        <taxon>eudicotyledons</taxon>
        <taxon>Gunneridae</taxon>
        <taxon>Pentapetalae</taxon>
        <taxon>rosids</taxon>
        <taxon>fabids</taxon>
        <taxon>Fabales</taxon>
        <taxon>Fabaceae</taxon>
        <taxon>Papilionoideae</taxon>
        <taxon>50 kb inversion clade</taxon>
        <taxon>NPAAA clade</taxon>
        <taxon>indigoferoid/millettioid clade</taxon>
        <taxon>Phaseoleae</taxon>
        <taxon>Mucuna</taxon>
    </lineage>
</organism>
<sequence>MKLYCDNQAALHVASNHFLHGLNFEYDPIEVQILGREKFPSLSKDIPRIPATSFLKRKKFWNEWVKIKAQLRRGIHKASKKQLVGKLIYLSHTRPNIAYAISVVSQFIHDPKERHLQAVERILQYLKTSPRKDYCSEKKILYGSRSSNMEELFLMTSVKYEGPIKLSYDNNSAISIAYNPVKHRTKHIQVDKYFIKEKLDSGRIVTAHVLYVDDILLTKSDVPTLQHVKTWLKNCSSMEDLGEASYMLRTRIYRDKSLRLLDLGQNI</sequence>
<dbReference type="PANTHER" id="PTHR11439">
    <property type="entry name" value="GAG-POL-RELATED RETROTRANSPOSON"/>
    <property type="match status" value="1"/>
</dbReference>
<dbReference type="EMBL" id="QJKJ01015453">
    <property type="protein sequence ID" value="RDX62508.1"/>
    <property type="molecule type" value="Genomic_DNA"/>
</dbReference>
<evidence type="ECO:0008006" key="3">
    <source>
        <dbReference type="Google" id="ProtNLM"/>
    </source>
</evidence>
<evidence type="ECO:0000313" key="1">
    <source>
        <dbReference type="EMBL" id="RDX62508.1"/>
    </source>
</evidence>
<reference evidence="1" key="1">
    <citation type="submission" date="2018-05" db="EMBL/GenBank/DDBJ databases">
        <title>Draft genome of Mucuna pruriens seed.</title>
        <authorList>
            <person name="Nnadi N.E."/>
            <person name="Vos R."/>
            <person name="Hasami M.H."/>
            <person name="Devisetty U.K."/>
            <person name="Aguiy J.C."/>
        </authorList>
    </citation>
    <scope>NUCLEOTIDE SEQUENCE [LARGE SCALE GENOMIC DNA]</scope>
    <source>
        <strain evidence="1">JCA_2017</strain>
    </source>
</reference>
<dbReference type="Proteomes" id="UP000257109">
    <property type="component" value="Unassembled WGS sequence"/>
</dbReference>
<accession>A0A371E923</accession>
<dbReference type="PANTHER" id="PTHR11439:SF467">
    <property type="entry name" value="INTEGRASE CATALYTIC DOMAIN-CONTAINING PROTEIN"/>
    <property type="match status" value="1"/>
</dbReference>
<keyword evidence="2" id="KW-1185">Reference proteome</keyword>
<comment type="caution">
    <text evidence="1">The sequence shown here is derived from an EMBL/GenBank/DDBJ whole genome shotgun (WGS) entry which is preliminary data.</text>
</comment>
<proteinExistence type="predicted"/>
<dbReference type="OrthoDB" id="413361at2759"/>